<dbReference type="PANTHER" id="PTHR39200">
    <property type="entry name" value="HYPOTHETICAL EXPORTED PROTEIN"/>
    <property type="match status" value="1"/>
</dbReference>
<sequence length="263" mass="26911">MNKALSTRISTFSRRTLLAACIAAGAVTVAAHSVAAPWSFGGEQVQGSGRIVKQERQVGNFKGLSLSVPAQVELRIGNTEGVTIEADDNLLPLLETVVEDGTLEIRPARRNLNFRSKSIRIVVQARSIERLSVGGSGSIDADALRTPRLTVEIGGSGSVNLKGVESDALAVAIGGSGALKAGRGTVGKLTVSIGGSGDVDLGRVQSTSAKVSVAGSGEATAWVRNELSVSIAGSGDVNYYGDPKVSTSTVGSGDVRRIGASPQ</sequence>
<dbReference type="EMBL" id="JBHSMU010000004">
    <property type="protein sequence ID" value="MFC5459131.1"/>
    <property type="molecule type" value="Genomic_DNA"/>
</dbReference>
<evidence type="ECO:0000259" key="2">
    <source>
        <dbReference type="Pfam" id="PF10988"/>
    </source>
</evidence>
<dbReference type="InterPro" id="IPR006311">
    <property type="entry name" value="TAT_signal"/>
</dbReference>
<organism evidence="3 4">
    <name type="scientific">Massilia niabensis</name>
    <dbReference type="NCBI Taxonomy" id="544910"/>
    <lineage>
        <taxon>Bacteria</taxon>
        <taxon>Pseudomonadati</taxon>
        <taxon>Pseudomonadota</taxon>
        <taxon>Betaproteobacteria</taxon>
        <taxon>Burkholderiales</taxon>
        <taxon>Oxalobacteraceae</taxon>
        <taxon>Telluria group</taxon>
        <taxon>Massilia</taxon>
    </lineage>
</organism>
<evidence type="ECO:0000313" key="3">
    <source>
        <dbReference type="EMBL" id="MFC5459131.1"/>
    </source>
</evidence>
<reference evidence="4" key="1">
    <citation type="journal article" date="2019" name="Int. J. Syst. Evol. Microbiol.">
        <title>The Global Catalogue of Microorganisms (GCM) 10K type strain sequencing project: providing services to taxonomists for standard genome sequencing and annotation.</title>
        <authorList>
            <consortium name="The Broad Institute Genomics Platform"/>
            <consortium name="The Broad Institute Genome Sequencing Center for Infectious Disease"/>
            <person name="Wu L."/>
            <person name="Ma J."/>
        </authorList>
    </citation>
    <scope>NUCLEOTIDE SEQUENCE [LARGE SCALE GENOMIC DNA]</scope>
    <source>
        <strain evidence="4">KACC 12649</strain>
    </source>
</reference>
<accession>A0ABW0L1E9</accession>
<keyword evidence="4" id="KW-1185">Reference proteome</keyword>
<name>A0ABW0L1E9_9BURK</name>
<dbReference type="InterPro" id="IPR021255">
    <property type="entry name" value="DUF2807"/>
</dbReference>
<dbReference type="Gene3D" id="2.160.20.120">
    <property type="match status" value="1"/>
</dbReference>
<gene>
    <name evidence="3" type="ORF">ACFPN5_04840</name>
</gene>
<keyword evidence="1" id="KW-0732">Signal</keyword>
<protein>
    <submittedName>
        <fullName evidence="3">Head GIN domain-containing protein</fullName>
    </submittedName>
</protein>
<evidence type="ECO:0000256" key="1">
    <source>
        <dbReference type="SAM" id="SignalP"/>
    </source>
</evidence>
<dbReference type="Pfam" id="PF10988">
    <property type="entry name" value="DUF2807"/>
    <property type="match status" value="1"/>
</dbReference>
<evidence type="ECO:0000313" key="4">
    <source>
        <dbReference type="Proteomes" id="UP001596050"/>
    </source>
</evidence>
<proteinExistence type="predicted"/>
<feature type="signal peptide" evidence="1">
    <location>
        <begin position="1"/>
        <end position="35"/>
    </location>
</feature>
<feature type="chain" id="PRO_5045731773" evidence="1">
    <location>
        <begin position="36"/>
        <end position="263"/>
    </location>
</feature>
<dbReference type="PANTHER" id="PTHR39200:SF1">
    <property type="entry name" value="AUTO-TRANSPORTER ADHESIN HEAD GIN DOMAIN-CONTAINING PROTEIN-RELATED"/>
    <property type="match status" value="1"/>
</dbReference>
<dbReference type="RefSeq" id="WP_379780665.1">
    <property type="nucleotide sequence ID" value="NZ_JBHSMU010000004.1"/>
</dbReference>
<feature type="domain" description="Putative auto-transporter adhesin head GIN" evidence="2">
    <location>
        <begin position="60"/>
        <end position="243"/>
    </location>
</feature>
<dbReference type="Proteomes" id="UP001596050">
    <property type="component" value="Unassembled WGS sequence"/>
</dbReference>
<dbReference type="PROSITE" id="PS51318">
    <property type="entry name" value="TAT"/>
    <property type="match status" value="1"/>
</dbReference>
<comment type="caution">
    <text evidence="3">The sequence shown here is derived from an EMBL/GenBank/DDBJ whole genome shotgun (WGS) entry which is preliminary data.</text>
</comment>